<gene>
    <name evidence="1" type="ORF">B7P43_G11542</name>
</gene>
<dbReference type="EMBL" id="NEVH01005292">
    <property type="protein sequence ID" value="PNF38808.1"/>
    <property type="molecule type" value="Genomic_DNA"/>
</dbReference>
<dbReference type="Gene3D" id="3.60.10.10">
    <property type="entry name" value="Endonuclease/exonuclease/phosphatase"/>
    <property type="match status" value="1"/>
</dbReference>
<name>A0A2J7RDB0_9NEOP</name>
<accession>A0A2J7RDB0</accession>
<dbReference type="SUPFAM" id="SSF56219">
    <property type="entry name" value="DNase I-like"/>
    <property type="match status" value="1"/>
</dbReference>
<dbReference type="AlphaFoldDB" id="A0A2J7RDB0"/>
<dbReference type="Proteomes" id="UP000235965">
    <property type="component" value="Unassembled WGS sequence"/>
</dbReference>
<dbReference type="InParanoid" id="A0A2J7RDB0"/>
<comment type="caution">
    <text evidence="1">The sequence shown here is derived from an EMBL/GenBank/DDBJ whole genome shotgun (WGS) entry which is preliminary data.</text>
</comment>
<dbReference type="InterPro" id="IPR036691">
    <property type="entry name" value="Endo/exonu/phosph_ase_sf"/>
</dbReference>
<organism evidence="1 2">
    <name type="scientific">Cryptotermes secundus</name>
    <dbReference type="NCBI Taxonomy" id="105785"/>
    <lineage>
        <taxon>Eukaryota</taxon>
        <taxon>Metazoa</taxon>
        <taxon>Ecdysozoa</taxon>
        <taxon>Arthropoda</taxon>
        <taxon>Hexapoda</taxon>
        <taxon>Insecta</taxon>
        <taxon>Pterygota</taxon>
        <taxon>Neoptera</taxon>
        <taxon>Polyneoptera</taxon>
        <taxon>Dictyoptera</taxon>
        <taxon>Blattodea</taxon>
        <taxon>Blattoidea</taxon>
        <taxon>Termitoidae</taxon>
        <taxon>Kalotermitidae</taxon>
        <taxon>Cryptotermitinae</taxon>
        <taxon>Cryptotermes</taxon>
    </lineage>
</organism>
<evidence type="ECO:0000313" key="2">
    <source>
        <dbReference type="Proteomes" id="UP000235965"/>
    </source>
</evidence>
<sequence>MGMGFGTWNVRSMYRAGSLRIVAEEISKYRLDLAGVQEIRLDRGGIAPAGEYTFFYGKGNENHELGTGFFRKDGMRRACSTNGEERNTYRILMGRPEGKRPLGRPRHRWVYNIKLDLREG</sequence>
<evidence type="ECO:0008006" key="3">
    <source>
        <dbReference type="Google" id="ProtNLM"/>
    </source>
</evidence>
<proteinExistence type="predicted"/>
<protein>
    <recommendedName>
        <fullName evidence="3">Endonuclease/exonuclease/phosphatase domain-containing protein</fullName>
    </recommendedName>
</protein>
<reference evidence="1 2" key="1">
    <citation type="submission" date="2017-12" db="EMBL/GenBank/DDBJ databases">
        <title>Hemimetabolous genomes reveal molecular basis of termite eusociality.</title>
        <authorList>
            <person name="Harrison M.C."/>
            <person name="Jongepier E."/>
            <person name="Robertson H.M."/>
            <person name="Arning N."/>
            <person name="Bitard-Feildel T."/>
            <person name="Chao H."/>
            <person name="Childers C.P."/>
            <person name="Dinh H."/>
            <person name="Doddapaneni H."/>
            <person name="Dugan S."/>
            <person name="Gowin J."/>
            <person name="Greiner C."/>
            <person name="Han Y."/>
            <person name="Hu H."/>
            <person name="Hughes D.S.T."/>
            <person name="Huylmans A.-K."/>
            <person name="Kemena C."/>
            <person name="Kremer L.P.M."/>
            <person name="Lee S.L."/>
            <person name="Lopez-Ezquerra A."/>
            <person name="Mallet L."/>
            <person name="Monroy-Kuhn J.M."/>
            <person name="Moser A."/>
            <person name="Murali S.C."/>
            <person name="Muzny D.M."/>
            <person name="Otani S."/>
            <person name="Piulachs M.-D."/>
            <person name="Poelchau M."/>
            <person name="Qu J."/>
            <person name="Schaub F."/>
            <person name="Wada-Katsumata A."/>
            <person name="Worley K.C."/>
            <person name="Xie Q."/>
            <person name="Ylla G."/>
            <person name="Poulsen M."/>
            <person name="Gibbs R.A."/>
            <person name="Schal C."/>
            <person name="Richards S."/>
            <person name="Belles X."/>
            <person name="Korb J."/>
            <person name="Bornberg-Bauer E."/>
        </authorList>
    </citation>
    <scope>NUCLEOTIDE SEQUENCE [LARGE SCALE GENOMIC DNA]</scope>
    <source>
        <tissue evidence="1">Whole body</tissue>
    </source>
</reference>
<keyword evidence="2" id="KW-1185">Reference proteome</keyword>
<evidence type="ECO:0000313" key="1">
    <source>
        <dbReference type="EMBL" id="PNF38808.1"/>
    </source>
</evidence>